<proteinExistence type="predicted"/>
<evidence type="ECO:0000313" key="2">
    <source>
        <dbReference type="EMBL" id="ETO91704.1"/>
    </source>
</evidence>
<protein>
    <recommendedName>
        <fullName evidence="1">Transposase Helix-turn-helix domain-containing protein</fullName>
    </recommendedName>
</protein>
<name>W2V0F7_9RICK</name>
<dbReference type="InterPro" id="IPR027805">
    <property type="entry name" value="Transposase_HTH_dom"/>
</dbReference>
<gene>
    <name evidence="2" type="ORF">P857_876</name>
</gene>
<feature type="domain" description="Transposase Helix-turn-helix" evidence="1">
    <location>
        <begin position="30"/>
        <end position="58"/>
    </location>
</feature>
<dbReference type="EMBL" id="AXCJ01000001">
    <property type="protein sequence ID" value="ETO91704.1"/>
    <property type="molecule type" value="Genomic_DNA"/>
</dbReference>
<dbReference type="AlphaFoldDB" id="W2V0F7"/>
<evidence type="ECO:0000313" key="3">
    <source>
        <dbReference type="Proteomes" id="UP000018951"/>
    </source>
</evidence>
<comment type="caution">
    <text evidence="2">The sequence shown here is derived from an EMBL/GenBank/DDBJ whole genome shotgun (WGS) entry which is preliminary data.</text>
</comment>
<organism evidence="2 3">
    <name type="scientific">Candidatus Xenolissoclinum pacificiensis L6</name>
    <dbReference type="NCBI Taxonomy" id="1401685"/>
    <lineage>
        <taxon>Bacteria</taxon>
        <taxon>Pseudomonadati</taxon>
        <taxon>Pseudomonadota</taxon>
        <taxon>Alphaproteobacteria</taxon>
        <taxon>Rickettsiales</taxon>
        <taxon>Anaplasmataceae</taxon>
        <taxon>Candidatus Xenolissoclinum</taxon>
    </lineage>
</organism>
<dbReference type="Pfam" id="PF13613">
    <property type="entry name" value="HTH_Tnp_4"/>
    <property type="match status" value="1"/>
</dbReference>
<reference evidence="2 3" key="1">
    <citation type="journal article" date="2013" name="PLoS ONE">
        <title>Bacterial endosymbiosis in a chordate host: long-term co-evolution and conservation of secondary metabolism.</title>
        <authorList>
            <person name="Kwan J.C."/>
            <person name="Schmidt E.W."/>
        </authorList>
    </citation>
    <scope>NUCLEOTIDE SEQUENCE [LARGE SCALE GENOMIC DNA]</scope>
    <source>
        <strain evidence="3">L6</strain>
    </source>
</reference>
<sequence length="66" mass="8067">MKVGKCRRILKKVQIVWKSKVLKRARRPYKLSLSDMMLASFLYYRSYVTQEFIGYLFGRFTSMWVY</sequence>
<evidence type="ECO:0000259" key="1">
    <source>
        <dbReference type="Pfam" id="PF13613"/>
    </source>
</evidence>
<accession>W2V0F7</accession>
<dbReference type="Proteomes" id="UP000018951">
    <property type="component" value="Unassembled WGS sequence"/>
</dbReference>
<keyword evidence="3" id="KW-1185">Reference proteome</keyword>